<feature type="transmembrane region" description="Helical" evidence="4">
    <location>
        <begin position="83"/>
        <end position="101"/>
    </location>
</feature>
<proteinExistence type="predicted"/>
<evidence type="ECO:0000256" key="2">
    <source>
        <dbReference type="ARBA" id="ARBA00022989"/>
    </source>
</evidence>
<feature type="transmembrane region" description="Helical" evidence="4">
    <location>
        <begin position="16"/>
        <end position="35"/>
    </location>
</feature>
<comment type="caution">
    <text evidence="6">The sequence shown here is derived from an EMBL/GenBank/DDBJ whole genome shotgun (WGS) entry which is preliminary data.</text>
</comment>
<dbReference type="Proteomes" id="UP001161160">
    <property type="component" value="Unassembled WGS sequence"/>
</dbReference>
<feature type="transmembrane region" description="Helical" evidence="4">
    <location>
        <begin position="374"/>
        <end position="392"/>
    </location>
</feature>
<keyword evidence="3 4" id="KW-0472">Membrane</keyword>
<feature type="transmembrane region" description="Helical" evidence="4">
    <location>
        <begin position="222"/>
        <end position="243"/>
    </location>
</feature>
<feature type="transmembrane region" description="Helical" evidence="4">
    <location>
        <begin position="107"/>
        <end position="129"/>
    </location>
</feature>
<evidence type="ECO:0000256" key="4">
    <source>
        <dbReference type="SAM" id="Phobius"/>
    </source>
</evidence>
<reference evidence="6" key="1">
    <citation type="submission" date="2023-04" db="EMBL/GenBank/DDBJ databases">
        <title>Genome Encyclopedia of Bacteria and Archaea VI: Functional Genomics of Type Strains.</title>
        <authorList>
            <person name="Whitman W."/>
        </authorList>
    </citation>
    <scope>NUCLEOTIDE SEQUENCE</scope>
    <source>
        <strain evidence="6">Enz.4-51</strain>
    </source>
</reference>
<dbReference type="GeneID" id="83595784"/>
<dbReference type="PANTHER" id="PTHR42910">
    <property type="entry name" value="TRANSPORTER SCO4007-RELATED"/>
    <property type="match status" value="1"/>
</dbReference>
<dbReference type="CDD" id="cd17324">
    <property type="entry name" value="MFS_NepI_like"/>
    <property type="match status" value="1"/>
</dbReference>
<evidence type="ECO:0000259" key="5">
    <source>
        <dbReference type="PROSITE" id="PS50850"/>
    </source>
</evidence>
<gene>
    <name evidence="6" type="ORF">M2127_001642</name>
</gene>
<accession>A0AA43S6Y9</accession>
<dbReference type="SUPFAM" id="SSF103473">
    <property type="entry name" value="MFS general substrate transporter"/>
    <property type="match status" value="1"/>
</dbReference>
<dbReference type="InterPro" id="IPR036259">
    <property type="entry name" value="MFS_trans_sf"/>
</dbReference>
<feature type="domain" description="Major facilitator superfamily (MFS) profile" evidence="5">
    <location>
        <begin position="17"/>
        <end position="393"/>
    </location>
</feature>
<dbReference type="InterPro" id="IPR020846">
    <property type="entry name" value="MFS_dom"/>
</dbReference>
<protein>
    <submittedName>
        <fullName evidence="6">MFS family arabinose efflux permease</fullName>
    </submittedName>
</protein>
<evidence type="ECO:0000256" key="1">
    <source>
        <dbReference type="ARBA" id="ARBA00022692"/>
    </source>
</evidence>
<evidence type="ECO:0000256" key="3">
    <source>
        <dbReference type="ARBA" id="ARBA00023136"/>
    </source>
</evidence>
<feature type="transmembrane region" description="Helical" evidence="4">
    <location>
        <begin position="348"/>
        <end position="368"/>
    </location>
</feature>
<feature type="transmembrane region" description="Helical" evidence="4">
    <location>
        <begin position="255"/>
        <end position="273"/>
    </location>
</feature>
<keyword evidence="7" id="KW-1185">Reference proteome</keyword>
<evidence type="ECO:0000313" key="6">
    <source>
        <dbReference type="EMBL" id="MDH6504326.1"/>
    </source>
</evidence>
<feature type="transmembrane region" description="Helical" evidence="4">
    <location>
        <begin position="55"/>
        <end position="74"/>
    </location>
</feature>
<dbReference type="EMBL" id="JARXYA010000007">
    <property type="protein sequence ID" value="MDH6504326.1"/>
    <property type="molecule type" value="Genomic_DNA"/>
</dbReference>
<dbReference type="AlphaFoldDB" id="A0AA43S6Y9"/>
<dbReference type="InterPro" id="IPR011701">
    <property type="entry name" value="MFS"/>
</dbReference>
<name>A0AA43S6Y9_9BURK</name>
<dbReference type="Gene3D" id="1.20.1250.20">
    <property type="entry name" value="MFS general substrate transporter like domains"/>
    <property type="match status" value="1"/>
</dbReference>
<feature type="transmembrane region" description="Helical" evidence="4">
    <location>
        <begin position="141"/>
        <end position="159"/>
    </location>
</feature>
<evidence type="ECO:0000313" key="7">
    <source>
        <dbReference type="Proteomes" id="UP001161160"/>
    </source>
</evidence>
<dbReference type="GO" id="GO:0022857">
    <property type="term" value="F:transmembrane transporter activity"/>
    <property type="evidence" value="ECO:0007669"/>
    <property type="project" value="InterPro"/>
</dbReference>
<dbReference type="PANTHER" id="PTHR42910:SF1">
    <property type="entry name" value="MAJOR FACILITATOR SUPERFAMILY (MFS) PROFILE DOMAIN-CONTAINING PROTEIN"/>
    <property type="match status" value="1"/>
</dbReference>
<keyword evidence="1 4" id="KW-0812">Transmembrane</keyword>
<keyword evidence="2 4" id="KW-1133">Transmembrane helix</keyword>
<dbReference type="PROSITE" id="PS50850">
    <property type="entry name" value="MFS"/>
    <property type="match status" value="1"/>
</dbReference>
<organism evidence="6 7">
    <name type="scientific">Polynucleobacter sphagniphilus</name>
    <dbReference type="NCBI Taxonomy" id="1743169"/>
    <lineage>
        <taxon>Bacteria</taxon>
        <taxon>Pseudomonadati</taxon>
        <taxon>Pseudomonadota</taxon>
        <taxon>Betaproteobacteria</taxon>
        <taxon>Burkholderiales</taxon>
        <taxon>Burkholderiaceae</taxon>
        <taxon>Polynucleobacter</taxon>
    </lineage>
</organism>
<dbReference type="RefSeq" id="WP_076024212.1">
    <property type="nucleotide sequence ID" value="NZ_JARXVV010000009.1"/>
</dbReference>
<dbReference type="Pfam" id="PF07690">
    <property type="entry name" value="MFS_1"/>
    <property type="match status" value="1"/>
</dbReference>
<sequence>MTLTANSKASIHMPRGLVFVFALACGILIANLYYAQPLISLIAPEIGLSESAASLIVTLTQIGYCIGLILLVPLGDLVENRKLILLTISGAILALVMAMLAPNALWFLFASLLVGIGSVAVQMLIPIAAHISPEERRGRTVGNIMSGLLLGVMLARPISGFIAHHFGWRTVFGMSAVLLIILAVILWNLLPERQPTLNHHYFRLIKSLWSLLRDTPILRRRALYQAALFASFSLFWTAIPLLLSGPLFKLSQQGIALFALAGAMGAIAAPIAGRIADKGYAKPATGFALATGAFAFLLSLFGGTSASLFCLVLAGILLDMGVQCNVVLGQRTIYLLGAEVRSRLNALYMAIFFIGGAIGSGIASVAYLYGGWTLVASIGFGFPAAAFLFYLTE</sequence>
<feature type="transmembrane region" description="Helical" evidence="4">
    <location>
        <begin position="171"/>
        <end position="190"/>
    </location>
</feature>
<feature type="transmembrane region" description="Helical" evidence="4">
    <location>
        <begin position="306"/>
        <end position="328"/>
    </location>
</feature>